<dbReference type="GO" id="GO:0005198">
    <property type="term" value="F:structural molecule activity"/>
    <property type="evidence" value="ECO:0007669"/>
    <property type="project" value="InterPro"/>
</dbReference>
<dbReference type="InterPro" id="IPR001399">
    <property type="entry name" value="Orbi_VP6"/>
</dbReference>
<sequence length="317" mass="34338">MTSRLILLAPGDVIESVADKLRERDVDVKILKHAGDHASIPPTDPAANNERPKRESGVRSSAGSPGAAVDRGAEGDAECMGKEQTENGIGADVCHKESGSDVTAGDPSNRGGATSAIKNGTQRNSGSSRTSEKQMENPAHGDDMTRKSEAGGVGRIFVATPRLREALRSRGHADIQVYGSDSFLPDRDRFVSFAAAPLKELGLRADEGAAQKDAESRLRREKVRRPIEIDRIHSVQRLNEEFPVRNTRERRAVPVALATNDAKFVRQAHILFTAPTGDPSWKETARLATQRKEIRAYAHKESETPAGEALITLIDAL</sequence>
<keyword evidence="4" id="KW-0547">Nucleotide-binding</keyword>
<dbReference type="GO" id="GO:0019028">
    <property type="term" value="C:viral capsid"/>
    <property type="evidence" value="ECO:0007669"/>
    <property type="project" value="InterPro"/>
</dbReference>
<dbReference type="EMBL" id="MF939544">
    <property type="protein sequence ID" value="AYM94290.1"/>
    <property type="molecule type" value="Genomic_RNA"/>
</dbReference>
<feature type="compositionally biased region" description="Basic and acidic residues" evidence="3">
    <location>
        <begin position="130"/>
        <end position="149"/>
    </location>
</feature>
<reference evidence="4" key="1">
    <citation type="journal article" date="2019" name="Ticks Tick Borne Dis.">
        <title>Genetic diversity of Kemerovo virus and phylogenetic relationships within the Great Island virus genetic group.</title>
        <authorList>
            <person name="Safonova M.V."/>
            <person name="Gmyl A.P."/>
            <person name="Lukashev A.N."/>
            <person name="Speranskaya A.S."/>
            <person name="Neverov A.D."/>
            <person name="Fedonin G.G."/>
            <person name="Pimkina E.V."/>
            <person name="Matsvay A.D."/>
            <person name="Khafizov K.F."/>
            <person name="Karganova G.G."/>
            <person name="Kozlovskaya L.I."/>
            <person name="Valdokhina A.V."/>
            <person name="Bulanenko V.P."/>
            <person name="Dedkov V.G."/>
        </authorList>
    </citation>
    <scope>NUCLEOTIDE SEQUENCE</scope>
    <source>
        <strain evidence="4">K10</strain>
    </source>
</reference>
<evidence type="ECO:0000256" key="1">
    <source>
        <dbReference type="ARBA" id="ARBA00004328"/>
    </source>
</evidence>
<comment type="subcellular location">
    <subcellularLocation>
        <location evidence="1">Virion</location>
    </subcellularLocation>
</comment>
<feature type="compositionally biased region" description="Basic and acidic residues" evidence="3">
    <location>
        <begin position="71"/>
        <end position="85"/>
    </location>
</feature>
<accession>A0A5S9BE77</accession>
<keyword evidence="4" id="KW-0378">Hydrolase</keyword>
<organism evidence="4">
    <name type="scientific">Kemerovo virus</name>
    <dbReference type="NCBI Taxonomy" id="40064"/>
    <lineage>
        <taxon>Viruses</taxon>
        <taxon>Riboviria</taxon>
        <taxon>Orthornavirae</taxon>
        <taxon>Duplornaviricota</taxon>
        <taxon>Resentoviricetes</taxon>
        <taxon>Reovirales</taxon>
        <taxon>Sedoreoviridae</taxon>
        <taxon>Orbivirus</taxon>
        <taxon>Orbivirus magninsulae</taxon>
        <taxon>Great Island virus</taxon>
    </lineage>
</organism>
<dbReference type="Pfam" id="PF01516">
    <property type="entry name" value="Orbi_VP6"/>
    <property type="match status" value="1"/>
</dbReference>
<protein>
    <submittedName>
        <fullName evidence="4">Helicase</fullName>
    </submittedName>
</protein>
<keyword evidence="4" id="KW-0347">Helicase</keyword>
<evidence type="ECO:0000256" key="2">
    <source>
        <dbReference type="ARBA" id="ARBA00022844"/>
    </source>
</evidence>
<feature type="region of interest" description="Disordered" evidence="3">
    <location>
        <begin position="33"/>
        <end position="153"/>
    </location>
</feature>
<gene>
    <name evidence="4" type="primary">VP6</name>
</gene>
<evidence type="ECO:0000313" key="4">
    <source>
        <dbReference type="EMBL" id="AYM94290.1"/>
    </source>
</evidence>
<keyword evidence="2" id="KW-0946">Virion</keyword>
<evidence type="ECO:0000256" key="3">
    <source>
        <dbReference type="SAM" id="MobiDB-lite"/>
    </source>
</evidence>
<dbReference type="GO" id="GO:0004386">
    <property type="term" value="F:helicase activity"/>
    <property type="evidence" value="ECO:0007669"/>
    <property type="project" value="UniProtKB-KW"/>
</dbReference>
<feature type="compositionally biased region" description="Polar residues" evidence="3">
    <location>
        <begin position="116"/>
        <end position="129"/>
    </location>
</feature>
<proteinExistence type="predicted"/>
<name>A0A5S9BE77_9REOV</name>
<keyword evidence="4" id="KW-0067">ATP-binding</keyword>